<dbReference type="Pfam" id="PF00549">
    <property type="entry name" value="Ligase_CoA"/>
    <property type="match status" value="1"/>
</dbReference>
<accession>R4PWU5</accession>
<name>R4PWU5_9BACT</name>
<keyword evidence="1" id="KW-0816">Tricarboxylic acid cycle</keyword>
<evidence type="ECO:0000313" key="7">
    <source>
        <dbReference type="Proteomes" id="UP000013893"/>
    </source>
</evidence>
<gene>
    <name evidence="6" type="primary">sucD</name>
    <name evidence="6" type="ORF">L336_0513</name>
</gene>
<dbReference type="GO" id="GO:0006099">
    <property type="term" value="P:tricarboxylic acid cycle"/>
    <property type="evidence" value="ECO:0007669"/>
    <property type="project" value="UniProtKB-KW"/>
</dbReference>
<dbReference type="InterPro" id="IPR017440">
    <property type="entry name" value="Cit_synth/succinyl-CoA_lig_AS"/>
</dbReference>
<keyword evidence="2 6" id="KW-0436">Ligase</keyword>
<feature type="domain" description="CoA-binding" evidence="5">
    <location>
        <begin position="4"/>
        <end position="102"/>
    </location>
</feature>
<evidence type="ECO:0000256" key="2">
    <source>
        <dbReference type="ARBA" id="ARBA00022598"/>
    </source>
</evidence>
<protein>
    <submittedName>
        <fullName evidence="6">Succinyl-CoA synthetase (Alpha subunit)</fullName>
        <ecNumber evidence="6">6.2.1.5</ecNumber>
    </submittedName>
</protein>
<dbReference type="InterPro" id="IPR005811">
    <property type="entry name" value="SUCC_ACL_C"/>
</dbReference>
<dbReference type="GO" id="GO:0009361">
    <property type="term" value="C:succinate-CoA ligase complex (ADP-forming)"/>
    <property type="evidence" value="ECO:0007669"/>
    <property type="project" value="TreeGrafter"/>
</dbReference>
<dbReference type="InterPro" id="IPR036291">
    <property type="entry name" value="NAD(P)-bd_dom_sf"/>
</dbReference>
<reference evidence="6 7" key="1">
    <citation type="journal article" date="2013" name="Nat. Biotechnol.">
        <title>Genome sequences of rare, uncultured bacteria obtained by differential coverage binning of multiple metagenomes.</title>
        <authorList>
            <person name="Albertsen M."/>
            <person name="Hugenholtz P."/>
            <person name="Skarshewski A."/>
            <person name="Nielsen K.L."/>
            <person name="Tyson G.W."/>
            <person name="Nielsen P.H."/>
        </authorList>
    </citation>
    <scope>NUCLEOTIDE SEQUENCE [LARGE SCALE GENOMIC DNA]</scope>
    <source>
        <strain evidence="6">TM71</strain>
    </source>
</reference>
<dbReference type="RefSeq" id="WP_015641667.1">
    <property type="nucleotide sequence ID" value="NC_021219.1"/>
</dbReference>
<dbReference type="AlphaFoldDB" id="R4PWU5"/>
<evidence type="ECO:0000256" key="4">
    <source>
        <dbReference type="PIRSR" id="PIRSR001553-1"/>
    </source>
</evidence>
<dbReference type="OrthoDB" id="9807196at2"/>
<dbReference type="EMBL" id="CP005957">
    <property type="protein sequence ID" value="AGL62217.1"/>
    <property type="molecule type" value="Genomic_DNA"/>
</dbReference>
<dbReference type="InterPro" id="IPR016102">
    <property type="entry name" value="Succinyl-CoA_synth-like"/>
</dbReference>
<dbReference type="PATRIC" id="fig|1332188.3.peg.500"/>
<dbReference type="PIRSF" id="PIRSF001553">
    <property type="entry name" value="SucCS_alpha"/>
    <property type="match status" value="1"/>
</dbReference>
<dbReference type="Proteomes" id="UP000013893">
    <property type="component" value="Chromosome"/>
</dbReference>
<dbReference type="GO" id="GO:0004775">
    <property type="term" value="F:succinate-CoA ligase (ADP-forming) activity"/>
    <property type="evidence" value="ECO:0007669"/>
    <property type="project" value="UniProtKB-EC"/>
</dbReference>
<dbReference type="SUPFAM" id="SSF52210">
    <property type="entry name" value="Succinyl-CoA synthetase domains"/>
    <property type="match status" value="1"/>
</dbReference>
<dbReference type="PROSITE" id="PS01216">
    <property type="entry name" value="SUCCINYL_COA_LIG_1"/>
    <property type="match status" value="1"/>
</dbReference>
<keyword evidence="7" id="KW-1185">Reference proteome</keyword>
<dbReference type="PANTHER" id="PTHR11117">
    <property type="entry name" value="SUCCINYL-COA LIGASE SUBUNIT ALPHA"/>
    <property type="match status" value="1"/>
</dbReference>
<organism evidence="6 7">
    <name type="scientific">Candidatus Saccharimonas aalborgensis</name>
    <dbReference type="NCBI Taxonomy" id="1332188"/>
    <lineage>
        <taxon>Bacteria</taxon>
        <taxon>Candidatus Saccharimonadota</taxon>
        <taxon>Candidatus Saccharimonadia</taxon>
        <taxon>Candidatus Saccharimonadales</taxon>
        <taxon>Candidatus Saccharimonadaceae</taxon>
        <taxon>Candidatus Saccharimonas</taxon>
    </lineage>
</organism>
<dbReference type="EC" id="6.2.1.5" evidence="6"/>
<evidence type="ECO:0000259" key="5">
    <source>
        <dbReference type="SMART" id="SM00881"/>
    </source>
</evidence>
<evidence type="ECO:0000313" key="6">
    <source>
        <dbReference type="EMBL" id="AGL62217.1"/>
    </source>
</evidence>
<dbReference type="GO" id="GO:0004776">
    <property type="term" value="F:succinate-CoA ligase (GDP-forming) activity"/>
    <property type="evidence" value="ECO:0007669"/>
    <property type="project" value="TreeGrafter"/>
</dbReference>
<dbReference type="STRING" id="1332188.L336_0513"/>
<dbReference type="InterPro" id="IPR033847">
    <property type="entry name" value="Citrt_syn/SCS-alpha_CS"/>
</dbReference>
<dbReference type="Pfam" id="PF02629">
    <property type="entry name" value="CoA_binding"/>
    <property type="match status" value="1"/>
</dbReference>
<dbReference type="InterPro" id="IPR003781">
    <property type="entry name" value="CoA-bd"/>
</dbReference>
<dbReference type="InterPro" id="IPR005810">
    <property type="entry name" value="CoA_lig_alpha"/>
</dbReference>
<proteinExistence type="predicted"/>
<sequence>MDKSVFLGKRVVVQGITGRQGRFHTQRMLEYGSSIIAGTSLSKAGTRVCGIPVFASLDDIKQQFSISIDISVIFVPAPTAKAAVMEAIRAQVPLIVCITEHIPVHDMLYIRQQLAHSQSVLIGPNSPGVLMPDKQLLGIIPGSFSTVGTTAVVSRSGTLTYEVMSLLTGAGFGQKYIIGIGGDMIQGSSFVDCLELFEHDDGVERILLIGEVGGTAEIAAADYIASSMSKPVYAYIAGQCAPPGVQLGHAGAILGTNALESAQAKTTYLGRSGAVTASNLSQLISMMK</sequence>
<dbReference type="Gene3D" id="3.40.50.261">
    <property type="entry name" value="Succinyl-CoA synthetase domains"/>
    <property type="match status" value="1"/>
</dbReference>
<dbReference type="SMART" id="SM00881">
    <property type="entry name" value="CoA_binding"/>
    <property type="match status" value="1"/>
</dbReference>
<evidence type="ECO:0000256" key="3">
    <source>
        <dbReference type="ARBA" id="ARBA00022741"/>
    </source>
</evidence>
<dbReference type="Gene3D" id="3.40.50.720">
    <property type="entry name" value="NAD(P)-binding Rossmann-like Domain"/>
    <property type="match status" value="1"/>
</dbReference>
<feature type="active site" description="Tele-phosphohistidine intermediate" evidence="4">
    <location>
        <position position="249"/>
    </location>
</feature>
<dbReference type="HOGENOM" id="CLU_052104_0_0_0"/>
<keyword evidence="3" id="KW-0547">Nucleotide-binding</keyword>
<evidence type="ECO:0000256" key="1">
    <source>
        <dbReference type="ARBA" id="ARBA00022532"/>
    </source>
</evidence>
<dbReference type="PRINTS" id="PR01798">
    <property type="entry name" value="SCOASYNTHASE"/>
</dbReference>
<dbReference type="PANTHER" id="PTHR11117:SF2">
    <property type="entry name" value="SUCCINATE--COA LIGASE [ADP_GDP-FORMING] SUBUNIT ALPHA, MITOCHONDRIAL"/>
    <property type="match status" value="1"/>
</dbReference>
<dbReference type="KEGG" id="saal:L336_0513"/>
<dbReference type="GO" id="GO:0000166">
    <property type="term" value="F:nucleotide binding"/>
    <property type="evidence" value="ECO:0007669"/>
    <property type="project" value="UniProtKB-KW"/>
</dbReference>
<dbReference type="SUPFAM" id="SSF51735">
    <property type="entry name" value="NAD(P)-binding Rossmann-fold domains"/>
    <property type="match status" value="1"/>
</dbReference>
<dbReference type="PROSITE" id="PS00399">
    <property type="entry name" value="SUCCINYL_COA_LIG_2"/>
    <property type="match status" value="1"/>
</dbReference>